<protein>
    <submittedName>
        <fullName evidence="3">Spore germination protein</fullName>
    </submittedName>
</protein>
<dbReference type="KEGG" id="arf:AR1Y2_2080"/>
<evidence type="ECO:0000313" key="4">
    <source>
        <dbReference type="Proteomes" id="UP000298653"/>
    </source>
</evidence>
<sequence length="173" mass="19199">MTKKRTISICILFVLTCVLLLCAGCSKEEDDSTKTKGGTGIYYTNRSYTKLIKKDKKIDVDMNSQLGAEELLDQMEKVEKSSKYKTAIPDNIVISNVTVSNNIAYVDFSIGYKKIEPNEDVICKAAIVYTLTQLKGVGYVEFTVSGRPIIDTDGKLIGALNRDSFLFGELPME</sequence>
<dbReference type="SMART" id="SM00909">
    <property type="entry name" value="Germane"/>
    <property type="match status" value="1"/>
</dbReference>
<evidence type="ECO:0000259" key="2">
    <source>
        <dbReference type="SMART" id="SM00909"/>
    </source>
</evidence>
<proteinExistence type="predicted"/>
<name>A0A4P8II14_9FIRM</name>
<keyword evidence="4" id="KW-1185">Reference proteome</keyword>
<organism evidence="3 4">
    <name type="scientific">Anaerostipes rhamnosivorans</name>
    <dbReference type="NCBI Taxonomy" id="1229621"/>
    <lineage>
        <taxon>Bacteria</taxon>
        <taxon>Bacillati</taxon>
        <taxon>Bacillota</taxon>
        <taxon>Clostridia</taxon>
        <taxon>Lachnospirales</taxon>
        <taxon>Lachnospiraceae</taxon>
        <taxon>Anaerostipes</taxon>
    </lineage>
</organism>
<dbReference type="InterPro" id="IPR019606">
    <property type="entry name" value="GerMN"/>
</dbReference>
<dbReference type="EMBL" id="CP040058">
    <property type="protein sequence ID" value="QCP35534.1"/>
    <property type="molecule type" value="Genomic_DNA"/>
</dbReference>
<accession>A0A4P8II14</accession>
<gene>
    <name evidence="3" type="ORF">AR1Y2_2080</name>
</gene>
<dbReference type="Proteomes" id="UP000298653">
    <property type="component" value="Chromosome"/>
</dbReference>
<dbReference type="RefSeq" id="WP_243118724.1">
    <property type="nucleotide sequence ID" value="NZ_CP040058.1"/>
</dbReference>
<dbReference type="Pfam" id="PF10646">
    <property type="entry name" value="Germane"/>
    <property type="match status" value="1"/>
</dbReference>
<feature type="chain" id="PRO_5039059653" evidence="1">
    <location>
        <begin position="24"/>
        <end position="173"/>
    </location>
</feature>
<keyword evidence="1" id="KW-0732">Signal</keyword>
<feature type="domain" description="GerMN" evidence="2">
    <location>
        <begin position="68"/>
        <end position="153"/>
    </location>
</feature>
<feature type="signal peptide" evidence="1">
    <location>
        <begin position="1"/>
        <end position="23"/>
    </location>
</feature>
<evidence type="ECO:0000313" key="3">
    <source>
        <dbReference type="EMBL" id="QCP35534.1"/>
    </source>
</evidence>
<evidence type="ECO:0000256" key="1">
    <source>
        <dbReference type="SAM" id="SignalP"/>
    </source>
</evidence>
<reference evidence="3 4" key="1">
    <citation type="submission" date="2019-05" db="EMBL/GenBank/DDBJ databases">
        <title>Complete genome sequencing of Anaerostipes rhamnosivorans.</title>
        <authorList>
            <person name="Bui T.P.N."/>
            <person name="de Vos W.M."/>
        </authorList>
    </citation>
    <scope>NUCLEOTIDE SEQUENCE [LARGE SCALE GENOMIC DNA]</scope>
    <source>
        <strain evidence="3 4">1y2</strain>
    </source>
</reference>
<dbReference type="AlphaFoldDB" id="A0A4P8II14"/>